<keyword evidence="8 10" id="KW-0012">Acyltransferase</keyword>
<sequence length="216" mass="23091">MDNFESVLKLLMETVKANEKKTVGEGSLSEIPVGISNRHVHLSQKDLECLFGKEYQLVKLKDLSQPGQYACKEVVTVCGSKGAIEKVRILGPVRSKTQVEVLAGDCVKLGAAPHVRLSGDLSRTPGITLVGPKGSVQIEEGLVVAKRHIHMTPEDAKNLGVCDGDVVSIKFDDLRGGVYSNVAIRANDASSLECHLDIEEANAMGISGSSKITIAK</sequence>
<evidence type="ECO:0000256" key="10">
    <source>
        <dbReference type="PIRNR" id="PIRNR010130"/>
    </source>
</evidence>
<gene>
    <name evidence="11" type="primary">pduL_2</name>
    <name evidence="11" type="ORF">CLMAG_37910</name>
</gene>
<dbReference type="PIRSF" id="PIRSF010130">
    <property type="entry name" value="PduL"/>
    <property type="match status" value="1"/>
</dbReference>
<keyword evidence="6" id="KW-0479">Metal-binding</keyword>
<evidence type="ECO:0000256" key="4">
    <source>
        <dbReference type="ARBA" id="ARBA00020837"/>
    </source>
</evidence>
<dbReference type="UniPathway" id="UPA00621"/>
<keyword evidence="5 10" id="KW-0808">Transferase</keyword>
<dbReference type="GO" id="GO:0051144">
    <property type="term" value="P:1,2-propanediol catabolic process"/>
    <property type="evidence" value="ECO:0007669"/>
    <property type="project" value="UniProtKB-UniPathway"/>
</dbReference>
<dbReference type="EC" id="2.3.1.222" evidence="3 10"/>
<dbReference type="STRING" id="1121326.CLMAG_37910"/>
<evidence type="ECO:0000256" key="3">
    <source>
        <dbReference type="ARBA" id="ARBA00012206"/>
    </source>
</evidence>
<comment type="pathway">
    <text evidence="10">Polyol metabolism; 1,2-propanediol degradation.</text>
</comment>
<dbReference type="RefSeq" id="WP_066625798.1">
    <property type="nucleotide sequence ID" value="NZ_FQXL01000013.1"/>
</dbReference>
<name>A0A162S7M9_9CLOT</name>
<evidence type="ECO:0000256" key="5">
    <source>
        <dbReference type="ARBA" id="ARBA00022679"/>
    </source>
</evidence>
<keyword evidence="12" id="KW-1185">Reference proteome</keyword>
<dbReference type="Proteomes" id="UP000076603">
    <property type="component" value="Unassembled WGS sequence"/>
</dbReference>
<dbReference type="GO" id="GO:0046872">
    <property type="term" value="F:metal ion binding"/>
    <property type="evidence" value="ECO:0007669"/>
    <property type="project" value="UniProtKB-KW"/>
</dbReference>
<evidence type="ECO:0000256" key="8">
    <source>
        <dbReference type="ARBA" id="ARBA00023315"/>
    </source>
</evidence>
<dbReference type="GO" id="GO:0016747">
    <property type="term" value="F:acyltransferase activity, transferring groups other than amino-acyl groups"/>
    <property type="evidence" value="ECO:0007669"/>
    <property type="project" value="InterPro"/>
</dbReference>
<comment type="similarity">
    <text evidence="2 10">Belongs to the PduL family.</text>
</comment>
<dbReference type="OrthoDB" id="9784365at2"/>
<dbReference type="AlphaFoldDB" id="A0A162S7M9"/>
<dbReference type="PANTHER" id="PTHR39453">
    <property type="entry name" value="PHOSPHATE PROPANOYLTRANSFERASE"/>
    <property type="match status" value="1"/>
</dbReference>
<protein>
    <recommendedName>
        <fullName evidence="4 10">Phosphate propanoyltransferase</fullName>
        <ecNumber evidence="3 10">2.3.1.222</ecNumber>
    </recommendedName>
</protein>
<dbReference type="InterPro" id="IPR008300">
    <property type="entry name" value="PTAC"/>
</dbReference>
<organism evidence="11 12">
    <name type="scientific">Clostridium magnum DSM 2767</name>
    <dbReference type="NCBI Taxonomy" id="1121326"/>
    <lineage>
        <taxon>Bacteria</taxon>
        <taxon>Bacillati</taxon>
        <taxon>Bacillota</taxon>
        <taxon>Clostridia</taxon>
        <taxon>Eubacteriales</taxon>
        <taxon>Clostridiaceae</taxon>
        <taxon>Clostridium</taxon>
    </lineage>
</organism>
<evidence type="ECO:0000256" key="2">
    <source>
        <dbReference type="ARBA" id="ARBA00007342"/>
    </source>
</evidence>
<evidence type="ECO:0000256" key="7">
    <source>
        <dbReference type="ARBA" id="ARBA00022833"/>
    </source>
</evidence>
<dbReference type="Pfam" id="PF06130">
    <property type="entry name" value="PTAC"/>
    <property type="match status" value="1"/>
</dbReference>
<comment type="catalytic activity">
    <reaction evidence="9 10">
        <text>propanoyl-CoA + phosphate = propanoyl phosphate + CoA</text>
        <dbReference type="Rhea" id="RHEA:28046"/>
        <dbReference type="ChEBI" id="CHEBI:43474"/>
        <dbReference type="ChEBI" id="CHEBI:57287"/>
        <dbReference type="ChEBI" id="CHEBI:57392"/>
        <dbReference type="ChEBI" id="CHEBI:58933"/>
        <dbReference type="EC" id="2.3.1.222"/>
    </reaction>
</comment>
<evidence type="ECO:0000313" key="11">
    <source>
        <dbReference type="EMBL" id="KZL90880.1"/>
    </source>
</evidence>
<proteinExistence type="inferred from homology"/>
<comment type="cofactor">
    <cofactor evidence="1">
        <name>Zn(2+)</name>
        <dbReference type="ChEBI" id="CHEBI:29105"/>
    </cofactor>
</comment>
<keyword evidence="7" id="KW-0862">Zinc</keyword>
<evidence type="ECO:0000256" key="6">
    <source>
        <dbReference type="ARBA" id="ARBA00022723"/>
    </source>
</evidence>
<dbReference type="NCBIfam" id="NF011652">
    <property type="entry name" value="PRK15070.1"/>
    <property type="match status" value="1"/>
</dbReference>
<accession>A0A162S7M9</accession>
<dbReference type="PANTHER" id="PTHR39453:SF1">
    <property type="entry name" value="PHOSPHATE PROPANOYLTRANSFERASE"/>
    <property type="match status" value="1"/>
</dbReference>
<evidence type="ECO:0000313" key="12">
    <source>
        <dbReference type="Proteomes" id="UP000076603"/>
    </source>
</evidence>
<comment type="caution">
    <text evidence="11">The sequence shown here is derived from an EMBL/GenBank/DDBJ whole genome shotgun (WGS) entry which is preliminary data.</text>
</comment>
<evidence type="ECO:0000256" key="9">
    <source>
        <dbReference type="ARBA" id="ARBA00047589"/>
    </source>
</evidence>
<evidence type="ECO:0000256" key="1">
    <source>
        <dbReference type="ARBA" id="ARBA00001947"/>
    </source>
</evidence>
<reference evidence="11 12" key="1">
    <citation type="submission" date="2016-04" db="EMBL/GenBank/DDBJ databases">
        <title>Genome sequence of Clostridium magnum DSM 2767.</title>
        <authorList>
            <person name="Poehlein A."/>
            <person name="Uhlig R."/>
            <person name="Fischer R."/>
            <person name="Bahl H."/>
            <person name="Daniel R."/>
        </authorList>
    </citation>
    <scope>NUCLEOTIDE SEQUENCE [LARGE SCALE GENOMIC DNA]</scope>
    <source>
        <strain evidence="11 12">DSM 2767</strain>
    </source>
</reference>
<dbReference type="PATRIC" id="fig|1121326.3.peg.3835"/>
<comment type="function">
    <text evidence="10">Involved in 1,2-propanediol (1,2-PD) degradation by catalyzing the conversion of propanoyl-CoA to propanoyl-phosphate.</text>
</comment>
<dbReference type="EMBL" id="LWAE01000004">
    <property type="protein sequence ID" value="KZL90880.1"/>
    <property type="molecule type" value="Genomic_DNA"/>
</dbReference>